<feature type="signal peptide" evidence="2">
    <location>
        <begin position="1"/>
        <end position="38"/>
    </location>
</feature>
<keyword evidence="2" id="KW-0732">Signal</keyword>
<evidence type="ECO:0000256" key="1">
    <source>
        <dbReference type="ARBA" id="ARBA00006987"/>
    </source>
</evidence>
<evidence type="ECO:0000256" key="2">
    <source>
        <dbReference type="SAM" id="SignalP"/>
    </source>
</evidence>
<comment type="caution">
    <text evidence="3">The sequence shown here is derived from an EMBL/GenBank/DDBJ whole genome shotgun (WGS) entry which is preliminary data.</text>
</comment>
<feature type="chain" id="PRO_5047359218" evidence="2">
    <location>
        <begin position="39"/>
        <end position="339"/>
    </location>
</feature>
<dbReference type="EMBL" id="BAAAEN010000026">
    <property type="protein sequence ID" value="GAA0526102.1"/>
    <property type="molecule type" value="Genomic_DNA"/>
</dbReference>
<protein>
    <submittedName>
        <fullName evidence="3">Tripartite tricarboxylate transporter substrate binding protein</fullName>
    </submittedName>
</protein>
<comment type="similarity">
    <text evidence="1">Belongs to the UPF0065 (bug) family.</text>
</comment>
<dbReference type="InterPro" id="IPR042100">
    <property type="entry name" value="Bug_dom1"/>
</dbReference>
<proteinExistence type="inferred from homology"/>
<dbReference type="InterPro" id="IPR005064">
    <property type="entry name" value="BUG"/>
</dbReference>
<dbReference type="PANTHER" id="PTHR42928:SF5">
    <property type="entry name" value="BLR1237 PROTEIN"/>
    <property type="match status" value="1"/>
</dbReference>
<evidence type="ECO:0000313" key="4">
    <source>
        <dbReference type="Proteomes" id="UP001501706"/>
    </source>
</evidence>
<evidence type="ECO:0000313" key="3">
    <source>
        <dbReference type="EMBL" id="GAA0526102.1"/>
    </source>
</evidence>
<accession>A0ABP3MUN7</accession>
<organism evidence="3 4">
    <name type="scientific">Pigmentiphaga daeguensis</name>
    <dbReference type="NCBI Taxonomy" id="414049"/>
    <lineage>
        <taxon>Bacteria</taxon>
        <taxon>Pseudomonadati</taxon>
        <taxon>Pseudomonadota</taxon>
        <taxon>Betaproteobacteria</taxon>
        <taxon>Burkholderiales</taxon>
        <taxon>Alcaligenaceae</taxon>
        <taxon>Pigmentiphaga</taxon>
    </lineage>
</organism>
<dbReference type="PIRSF" id="PIRSF017082">
    <property type="entry name" value="YflP"/>
    <property type="match status" value="1"/>
</dbReference>
<dbReference type="Gene3D" id="3.40.190.150">
    <property type="entry name" value="Bordetella uptake gene, domain 1"/>
    <property type="match status" value="1"/>
</dbReference>
<gene>
    <name evidence="3" type="ORF">GCM10009097_49610</name>
</gene>
<name>A0ABP3MUN7_9BURK</name>
<dbReference type="Gene3D" id="3.40.190.10">
    <property type="entry name" value="Periplasmic binding protein-like II"/>
    <property type="match status" value="1"/>
</dbReference>
<sequence>MRAGARRGTHDIVARTIMLKKLIPCLAALGTIAGPAMAAAPFPAGPVTIVVPNAAGGLADNIARPLADALGHELKQPVIVENKGGAGGVVGTGMVARAKPDGYTLLLTLSSISGLPEADRLLGRKPAFQLDQFVPIARITADPNLLVVRADAPWKSVAELVADAKKNPQALNYGSSGVYGAMHIPMEMLKAASGAPITHVPFSGGGPALVSLLAGQVQLAASGPANASTFVKSGKMRPLAHWGTKPLASMPGVPSLKSLGYDVEFTQWSALIAPAATPKPVIDALREAVRKVTAQQELQQVFLNLGSPIDYMDAPEFAAYWKTDAERVQAAVRRIGKVD</sequence>
<keyword evidence="4" id="KW-1185">Reference proteome</keyword>
<dbReference type="Pfam" id="PF03401">
    <property type="entry name" value="TctC"/>
    <property type="match status" value="1"/>
</dbReference>
<dbReference type="Proteomes" id="UP001501706">
    <property type="component" value="Unassembled WGS sequence"/>
</dbReference>
<dbReference type="CDD" id="cd07012">
    <property type="entry name" value="PBP2_Bug_TTT"/>
    <property type="match status" value="1"/>
</dbReference>
<dbReference type="PANTHER" id="PTHR42928">
    <property type="entry name" value="TRICARBOXYLATE-BINDING PROTEIN"/>
    <property type="match status" value="1"/>
</dbReference>
<dbReference type="SUPFAM" id="SSF53850">
    <property type="entry name" value="Periplasmic binding protein-like II"/>
    <property type="match status" value="1"/>
</dbReference>
<reference evidence="4" key="1">
    <citation type="journal article" date="2019" name="Int. J. Syst. Evol. Microbiol.">
        <title>The Global Catalogue of Microorganisms (GCM) 10K type strain sequencing project: providing services to taxonomists for standard genome sequencing and annotation.</title>
        <authorList>
            <consortium name="The Broad Institute Genomics Platform"/>
            <consortium name="The Broad Institute Genome Sequencing Center for Infectious Disease"/>
            <person name="Wu L."/>
            <person name="Ma J."/>
        </authorList>
    </citation>
    <scope>NUCLEOTIDE SEQUENCE [LARGE SCALE GENOMIC DNA]</scope>
    <source>
        <strain evidence="4">JCM 14330</strain>
    </source>
</reference>